<name>A0A1I6I0Y8_9EURY</name>
<reference evidence="4" key="1">
    <citation type="submission" date="2016-10" db="EMBL/GenBank/DDBJ databases">
        <authorList>
            <person name="Varghese N."/>
            <person name="Submissions S."/>
        </authorList>
    </citation>
    <scope>NUCLEOTIDE SEQUENCE [LARGE SCALE GENOMIC DNA]</scope>
    <source>
        <strain evidence="4">CGMCC 1.7736</strain>
    </source>
</reference>
<dbReference type="STRING" id="553469.SAMN04487947_2726"/>
<gene>
    <name evidence="3" type="ORF">SAMN04487947_2726</name>
</gene>
<accession>A0A1I6I0Y8</accession>
<proteinExistence type="predicted"/>
<dbReference type="SUPFAM" id="SSF46785">
    <property type="entry name" value="Winged helix' DNA-binding domain"/>
    <property type="match status" value="1"/>
</dbReference>
<dbReference type="Proteomes" id="UP000198531">
    <property type="component" value="Unassembled WGS sequence"/>
</dbReference>
<dbReference type="AlphaFoldDB" id="A0A1I6I0Y8"/>
<feature type="domain" description="DUF7344" evidence="2">
    <location>
        <begin position="34"/>
        <end position="113"/>
    </location>
</feature>
<evidence type="ECO:0000259" key="2">
    <source>
        <dbReference type="Pfam" id="PF24035"/>
    </source>
</evidence>
<dbReference type="EMBL" id="FOYT01000002">
    <property type="protein sequence ID" value="SFR60308.1"/>
    <property type="molecule type" value="Genomic_DNA"/>
</dbReference>
<dbReference type="InterPro" id="IPR036390">
    <property type="entry name" value="WH_DNA-bd_sf"/>
</dbReference>
<keyword evidence="4" id="KW-1185">Reference proteome</keyword>
<sequence length="134" mass="15094">MTFETDETDGDDAETELSPPVQLDGGELSLDAIFHILSNRRRRFVLYFLSDVRGPVGREELARRVATWEAGVDIDEATSEQVTRTTVSLDHAHLPRLEDDGVVTYDREADVVEPTDSLSKLEPYLELARPTDFD</sequence>
<evidence type="ECO:0000313" key="4">
    <source>
        <dbReference type="Proteomes" id="UP000198531"/>
    </source>
</evidence>
<dbReference type="Pfam" id="PF24035">
    <property type="entry name" value="DUF7344"/>
    <property type="match status" value="1"/>
</dbReference>
<dbReference type="InterPro" id="IPR036388">
    <property type="entry name" value="WH-like_DNA-bd_sf"/>
</dbReference>
<dbReference type="OrthoDB" id="331021at2157"/>
<organism evidence="3 4">
    <name type="scientific">Halogeometricum rufum</name>
    <dbReference type="NCBI Taxonomy" id="553469"/>
    <lineage>
        <taxon>Archaea</taxon>
        <taxon>Methanobacteriati</taxon>
        <taxon>Methanobacteriota</taxon>
        <taxon>Stenosarchaea group</taxon>
        <taxon>Halobacteria</taxon>
        <taxon>Halobacteriales</taxon>
        <taxon>Haloferacaceae</taxon>
        <taxon>Halogeometricum</taxon>
    </lineage>
</organism>
<dbReference type="InterPro" id="IPR055768">
    <property type="entry name" value="DUF7344"/>
</dbReference>
<dbReference type="Gene3D" id="1.10.10.10">
    <property type="entry name" value="Winged helix-like DNA-binding domain superfamily/Winged helix DNA-binding domain"/>
    <property type="match status" value="1"/>
</dbReference>
<evidence type="ECO:0000256" key="1">
    <source>
        <dbReference type="SAM" id="MobiDB-lite"/>
    </source>
</evidence>
<dbReference type="RefSeq" id="WP_089808482.1">
    <property type="nucleotide sequence ID" value="NZ_FOYT01000002.1"/>
</dbReference>
<feature type="compositionally biased region" description="Acidic residues" evidence="1">
    <location>
        <begin position="1"/>
        <end position="15"/>
    </location>
</feature>
<evidence type="ECO:0000313" key="3">
    <source>
        <dbReference type="EMBL" id="SFR60308.1"/>
    </source>
</evidence>
<feature type="region of interest" description="Disordered" evidence="1">
    <location>
        <begin position="1"/>
        <end position="23"/>
    </location>
</feature>
<protein>
    <recommendedName>
        <fullName evidence="2">DUF7344 domain-containing protein</fullName>
    </recommendedName>
</protein>